<dbReference type="Proteomes" id="UP001642520">
    <property type="component" value="Unassembled WGS sequence"/>
</dbReference>
<organism evidence="1 2">
    <name type="scientific">Xylocopa violacea</name>
    <name type="common">Violet carpenter bee</name>
    <name type="synonym">Apis violacea</name>
    <dbReference type="NCBI Taxonomy" id="135666"/>
    <lineage>
        <taxon>Eukaryota</taxon>
        <taxon>Metazoa</taxon>
        <taxon>Ecdysozoa</taxon>
        <taxon>Arthropoda</taxon>
        <taxon>Hexapoda</taxon>
        <taxon>Insecta</taxon>
        <taxon>Pterygota</taxon>
        <taxon>Neoptera</taxon>
        <taxon>Endopterygota</taxon>
        <taxon>Hymenoptera</taxon>
        <taxon>Apocrita</taxon>
        <taxon>Aculeata</taxon>
        <taxon>Apoidea</taxon>
        <taxon>Anthophila</taxon>
        <taxon>Apidae</taxon>
        <taxon>Xylocopa</taxon>
        <taxon>Xylocopa</taxon>
    </lineage>
</organism>
<reference evidence="1 2" key="1">
    <citation type="submission" date="2024-08" db="EMBL/GenBank/DDBJ databases">
        <authorList>
            <person name="Will J Nash"/>
            <person name="Angela Man"/>
            <person name="Seanna McTaggart"/>
            <person name="Kendall Baker"/>
            <person name="Tom Barker"/>
            <person name="Leah Catchpole"/>
            <person name="Alex Durrant"/>
            <person name="Karim Gharbi"/>
            <person name="Naomi Irish"/>
            <person name="Gemy Kaithakottil"/>
            <person name="Debby Ku"/>
            <person name="Aaliyah Providence"/>
            <person name="Felix Shaw"/>
            <person name="David Swarbreck"/>
            <person name="Chris Watkins"/>
            <person name="Ann M. McCartney"/>
            <person name="Giulio Formenti"/>
            <person name="Alice Mouton"/>
            <person name="Noel Vella"/>
            <person name="Bjorn M von Reumont"/>
            <person name="Adriana Vella"/>
            <person name="Wilfried Haerty"/>
        </authorList>
    </citation>
    <scope>NUCLEOTIDE SEQUENCE [LARGE SCALE GENOMIC DNA]</scope>
</reference>
<dbReference type="EMBL" id="CAXAJV020001296">
    <property type="protein sequence ID" value="CAL7947544.1"/>
    <property type="molecule type" value="Genomic_DNA"/>
</dbReference>
<proteinExistence type="predicted"/>
<sequence>MDENSRKIISKKRIYNFKVYAGWTQEWIPLKQIGKNKYIDVHEVVRGPFSSPKLIRTRPFIEFPSCHQQIKNVNEDYCDIRRGIPDTWREYLATKGFCGAAERNILQKNLITSCVRCLATDNLWNDVGLPLVQGIPDPWKSRSLYSSQRVKCSRRHPRAKSGSFMRIACTYDGDDEAEIERSVGCQVNKDRFNNKNDAPQEIHSESSSSLIEREVRPTYKDYLKRTKRGRRKYINRLALNKNSELTICQEKSKKKCNVNVGTEVEFKNKVCTNQEIVTNRNIKKHKKKKLDGKRQSSRIKCQNDLDTKRIRDKGVQTVPVETVHKTISPSVALREKTEQVEDLFPKNQFDVNTQMWPNVICYNCTLQNMISNMKYCSNFAIPPKDVNLPNRVLCQDCENIYCKGKQQKLDAIKTKTLKFCTPDPRRYPKRANIYRWTKMHACACMQKAKNRFKAFDKPRLYTETENMFVSKQELKLMCYRCNSPYLKIKATRANKKTLMNEQSRARNCVKEYSTARERRSMVRGSKNHRCTCAGNKSYVSKLGLEQTVKRRKDCHGFLKVNTYDSNILQRETQRLKIDKEIQGDIPGTTCCRNFDDNMKDEMEQVSKTIIHCNRVFVNKEKGEKECRREISDGHCVMKKKEKDDKSNSIISTSDEKIKVLDHRYSDSGDYADVSGNITNFNNMSQDRASVTSMTFIQELYSKNLIK</sequence>
<accession>A0ABP1P2S7</accession>
<evidence type="ECO:0008006" key="3">
    <source>
        <dbReference type="Google" id="ProtNLM"/>
    </source>
</evidence>
<name>A0ABP1P2S7_XYLVO</name>
<evidence type="ECO:0000313" key="2">
    <source>
        <dbReference type="Proteomes" id="UP001642520"/>
    </source>
</evidence>
<gene>
    <name evidence="1" type="ORF">XYLVIOL_LOCUS8395</name>
</gene>
<keyword evidence="2" id="KW-1185">Reference proteome</keyword>
<comment type="caution">
    <text evidence="1">The sequence shown here is derived from an EMBL/GenBank/DDBJ whole genome shotgun (WGS) entry which is preliminary data.</text>
</comment>
<protein>
    <recommendedName>
        <fullName evidence="3">Chromo domain-containing protein</fullName>
    </recommendedName>
</protein>
<evidence type="ECO:0000313" key="1">
    <source>
        <dbReference type="EMBL" id="CAL7947544.1"/>
    </source>
</evidence>